<organism evidence="1 2">
    <name type="scientific">bacterium (Candidatus Gribaldobacteria) CG_4_10_14_0_8_um_filter_33_9</name>
    <dbReference type="NCBI Taxonomy" id="2014266"/>
    <lineage>
        <taxon>Bacteria</taxon>
        <taxon>Candidatus Gribaldobacteria</taxon>
    </lineage>
</organism>
<accession>A0A2M7RNN3</accession>
<comment type="caution">
    <text evidence="1">The sequence shown here is derived from an EMBL/GenBank/DDBJ whole genome shotgun (WGS) entry which is preliminary data.</text>
</comment>
<evidence type="ECO:0000313" key="1">
    <source>
        <dbReference type="EMBL" id="PIZ00827.1"/>
    </source>
</evidence>
<name>A0A2M7RNN3_9BACT</name>
<dbReference type="EMBL" id="PFMI01000038">
    <property type="protein sequence ID" value="PIZ00827.1"/>
    <property type="molecule type" value="Genomic_DNA"/>
</dbReference>
<sequence>WGISLLGTLDKFRDKKVVIADIQANYTFLRSSWFSISSGFDYGKIFPFEPEYKNGKKIEIKGTRVFPILTFSCIKPSRGGQWKIDFSYSPEFVFLTSGEFEKNGQETGTKEIGAAISYKF</sequence>
<dbReference type="AlphaFoldDB" id="A0A2M7RNN3"/>
<reference evidence="2" key="1">
    <citation type="submission" date="2017-09" db="EMBL/GenBank/DDBJ databases">
        <title>Depth-based differentiation of microbial function through sediment-hosted aquifers and enrichment of novel symbionts in the deep terrestrial subsurface.</title>
        <authorList>
            <person name="Probst A.J."/>
            <person name="Ladd B."/>
            <person name="Jarett J.K."/>
            <person name="Geller-Mcgrath D.E."/>
            <person name="Sieber C.M.K."/>
            <person name="Emerson J.B."/>
            <person name="Anantharaman K."/>
            <person name="Thomas B.C."/>
            <person name="Malmstrom R."/>
            <person name="Stieglmeier M."/>
            <person name="Klingl A."/>
            <person name="Woyke T."/>
            <person name="Ryan C.M."/>
            <person name="Banfield J.F."/>
        </authorList>
    </citation>
    <scope>NUCLEOTIDE SEQUENCE [LARGE SCALE GENOMIC DNA]</scope>
</reference>
<proteinExistence type="predicted"/>
<feature type="non-terminal residue" evidence="1">
    <location>
        <position position="1"/>
    </location>
</feature>
<evidence type="ECO:0000313" key="2">
    <source>
        <dbReference type="Proteomes" id="UP000229371"/>
    </source>
</evidence>
<protein>
    <submittedName>
        <fullName evidence="1">Uncharacterized protein</fullName>
    </submittedName>
</protein>
<dbReference type="Proteomes" id="UP000229371">
    <property type="component" value="Unassembled WGS sequence"/>
</dbReference>
<gene>
    <name evidence="1" type="ORF">COY61_01465</name>
</gene>